<dbReference type="GO" id="GO:0006508">
    <property type="term" value="P:proteolysis"/>
    <property type="evidence" value="ECO:0007669"/>
    <property type="project" value="UniProtKB-KW"/>
</dbReference>
<dbReference type="NCBIfam" id="TIGR00608">
    <property type="entry name" value="radc"/>
    <property type="match status" value="1"/>
</dbReference>
<evidence type="ECO:0000256" key="5">
    <source>
        <dbReference type="ARBA" id="ARBA00023049"/>
    </source>
</evidence>
<keyword evidence="1" id="KW-0645">Protease</keyword>
<dbReference type="PROSITE" id="PS01302">
    <property type="entry name" value="UPF0758"/>
    <property type="match status" value="1"/>
</dbReference>
<dbReference type="EMBL" id="CP055315">
    <property type="protein sequence ID" value="QLO54530.1"/>
    <property type="molecule type" value="Genomic_DNA"/>
</dbReference>
<evidence type="ECO:0000256" key="3">
    <source>
        <dbReference type="ARBA" id="ARBA00022801"/>
    </source>
</evidence>
<dbReference type="Pfam" id="PF04002">
    <property type="entry name" value="RadC"/>
    <property type="match status" value="1"/>
</dbReference>
<evidence type="ECO:0000313" key="7">
    <source>
        <dbReference type="EMBL" id="QLO54530.1"/>
    </source>
</evidence>
<dbReference type="Proteomes" id="UP000510937">
    <property type="component" value="Chromosome"/>
</dbReference>
<dbReference type="InterPro" id="IPR037518">
    <property type="entry name" value="MPN"/>
</dbReference>
<protein>
    <submittedName>
        <fullName evidence="7">DNA repair protein RadC</fullName>
    </submittedName>
</protein>
<dbReference type="PANTHER" id="PTHR30471">
    <property type="entry name" value="DNA REPAIR PROTEIN RADC"/>
    <property type="match status" value="1"/>
</dbReference>
<keyword evidence="5" id="KW-0482">Metalloprotease</keyword>
<evidence type="ECO:0000256" key="2">
    <source>
        <dbReference type="ARBA" id="ARBA00022723"/>
    </source>
</evidence>
<evidence type="ECO:0000313" key="8">
    <source>
        <dbReference type="Proteomes" id="UP000510937"/>
    </source>
</evidence>
<name>A0ABD7APP0_9ENTR</name>
<dbReference type="CDD" id="cd08071">
    <property type="entry name" value="MPN_DUF2466"/>
    <property type="match status" value="1"/>
</dbReference>
<dbReference type="InterPro" id="IPR025657">
    <property type="entry name" value="RadC_JAB"/>
</dbReference>
<feature type="domain" description="MPN" evidence="6">
    <location>
        <begin position="38"/>
        <end position="160"/>
    </location>
</feature>
<keyword evidence="2" id="KW-0479">Metal-binding</keyword>
<dbReference type="GO" id="GO:0046872">
    <property type="term" value="F:metal ion binding"/>
    <property type="evidence" value="ECO:0007669"/>
    <property type="project" value="UniProtKB-KW"/>
</dbReference>
<dbReference type="RefSeq" id="WP_115191043.1">
    <property type="nucleotide sequence ID" value="NZ_CP055315.1"/>
</dbReference>
<gene>
    <name evidence="7" type="primary">radC</name>
    <name evidence="7" type="ORF">HV234_24820</name>
</gene>
<sequence>MNTTTCPPDSGKISPTAQRTIRRALTLLERQLREPGEAFTSSHAVRDWLRLQLTTLEREVFMAIFLDNQHRLIAHETLFTGTINHTQVHPREVIKAALKYNAAAIVLSHNHPSGYAEPSHADRLLTDHLKQALKLVDICLLDHLVVGDMDIVSFAERGWL</sequence>
<dbReference type="PANTHER" id="PTHR30471:SF3">
    <property type="entry name" value="UPF0758 PROTEIN YEES-RELATED"/>
    <property type="match status" value="1"/>
</dbReference>
<evidence type="ECO:0000259" key="6">
    <source>
        <dbReference type="PROSITE" id="PS50249"/>
    </source>
</evidence>
<dbReference type="InterPro" id="IPR020891">
    <property type="entry name" value="UPF0758_CS"/>
</dbReference>
<dbReference type="PROSITE" id="PS50249">
    <property type="entry name" value="MPN"/>
    <property type="match status" value="1"/>
</dbReference>
<proteinExistence type="predicted"/>
<dbReference type="GO" id="GO:0008237">
    <property type="term" value="F:metallopeptidase activity"/>
    <property type="evidence" value="ECO:0007669"/>
    <property type="project" value="UniProtKB-KW"/>
</dbReference>
<dbReference type="SUPFAM" id="SSF102712">
    <property type="entry name" value="JAB1/MPN domain"/>
    <property type="match status" value="1"/>
</dbReference>
<evidence type="ECO:0000256" key="1">
    <source>
        <dbReference type="ARBA" id="ARBA00022670"/>
    </source>
</evidence>
<dbReference type="AlphaFoldDB" id="A0ABD7APP0"/>
<keyword evidence="4" id="KW-0862">Zinc</keyword>
<evidence type="ECO:0000256" key="4">
    <source>
        <dbReference type="ARBA" id="ARBA00022833"/>
    </source>
</evidence>
<keyword evidence="3" id="KW-0378">Hydrolase</keyword>
<organism evidence="7 8">
    <name type="scientific">Klebsiella grimontii</name>
    <dbReference type="NCBI Taxonomy" id="2058152"/>
    <lineage>
        <taxon>Bacteria</taxon>
        <taxon>Pseudomonadati</taxon>
        <taxon>Pseudomonadota</taxon>
        <taxon>Gammaproteobacteria</taxon>
        <taxon>Enterobacterales</taxon>
        <taxon>Enterobacteriaceae</taxon>
        <taxon>Klebsiella/Raoultella group</taxon>
        <taxon>Klebsiella</taxon>
    </lineage>
</organism>
<accession>A0ABD7APP0</accession>
<dbReference type="Gene3D" id="3.40.140.10">
    <property type="entry name" value="Cytidine Deaminase, domain 2"/>
    <property type="match status" value="1"/>
</dbReference>
<reference evidence="8" key="1">
    <citation type="submission" date="2020-06" db="EMBL/GenBank/DDBJ databases">
        <title>REHAB project genomes.</title>
        <authorList>
            <person name="Shaw L.P."/>
        </authorList>
    </citation>
    <scope>NUCLEOTIDE SEQUENCE [LARGE SCALE GENOMIC DNA]</scope>
    <source>
        <strain evidence="8">RHBSTW-00555</strain>
    </source>
</reference>
<dbReference type="InterPro" id="IPR001405">
    <property type="entry name" value="UPF0758"/>
</dbReference>